<dbReference type="EMBL" id="CP027062">
    <property type="protein sequence ID" value="AVI50374.1"/>
    <property type="molecule type" value="Genomic_DNA"/>
</dbReference>
<reference evidence="2 3" key="1">
    <citation type="submission" date="2018-02" db="EMBL/GenBank/DDBJ databases">
        <title>Genomic analysis of the strain RR4-38 isolated from a seawater recirculating aquaculture system.</title>
        <authorList>
            <person name="Kim Y.-S."/>
            <person name="Jang Y.H."/>
            <person name="Kim K.-H."/>
        </authorList>
    </citation>
    <scope>NUCLEOTIDE SEQUENCE [LARGE SCALE GENOMIC DNA]</scope>
    <source>
        <strain evidence="2 3">RR4-38</strain>
    </source>
</reference>
<evidence type="ECO:0000313" key="3">
    <source>
        <dbReference type="Proteomes" id="UP000238442"/>
    </source>
</evidence>
<dbReference type="PROSITE" id="PS51257">
    <property type="entry name" value="PROKAR_LIPOPROTEIN"/>
    <property type="match status" value="1"/>
</dbReference>
<dbReference type="OrthoDB" id="1257726at2"/>
<dbReference type="RefSeq" id="WP_105215168.1">
    <property type="nucleotide sequence ID" value="NZ_CP027062.1"/>
</dbReference>
<proteinExistence type="predicted"/>
<feature type="coiled-coil region" evidence="1">
    <location>
        <begin position="25"/>
        <end position="62"/>
    </location>
</feature>
<accession>A0A2S0HUZ5</accession>
<sequence>MKKLLFSIAILASFTACENPVSKKIKETKESVSNTRKAVKEMEKVQEDMEDLKNEEPLTNEELKAWLPDEINGMKRTGYKAGQTAFMQIAQIEATYQNEDKSKKLHIQIMDGAGEMGAAATAGIRILFSQDFEEEDEYKVRRTLVKNGNKAVEEYRKDGSRSEIQYMEDNRFYIMVRGTNMDLKETWDAIDELDTDDLG</sequence>
<dbReference type="AlphaFoldDB" id="A0A2S0HUZ5"/>
<name>A0A2S0HUZ5_9FLAO</name>
<dbReference type="Proteomes" id="UP000238442">
    <property type="component" value="Chromosome"/>
</dbReference>
<protein>
    <submittedName>
        <fullName evidence="2">Uncharacterized protein</fullName>
    </submittedName>
</protein>
<dbReference type="KEGG" id="aue:C5O00_04030"/>
<keyword evidence="3" id="KW-1185">Reference proteome</keyword>
<organism evidence="2 3">
    <name type="scientific">Pukyongia salina</name>
    <dbReference type="NCBI Taxonomy" id="2094025"/>
    <lineage>
        <taxon>Bacteria</taxon>
        <taxon>Pseudomonadati</taxon>
        <taxon>Bacteroidota</taxon>
        <taxon>Flavobacteriia</taxon>
        <taxon>Flavobacteriales</taxon>
        <taxon>Flavobacteriaceae</taxon>
        <taxon>Pukyongia</taxon>
    </lineage>
</organism>
<keyword evidence="1" id="KW-0175">Coiled coil</keyword>
<gene>
    <name evidence="2" type="ORF">C5O00_04030</name>
</gene>
<evidence type="ECO:0000313" key="2">
    <source>
        <dbReference type="EMBL" id="AVI50374.1"/>
    </source>
</evidence>
<evidence type="ECO:0000256" key="1">
    <source>
        <dbReference type="SAM" id="Coils"/>
    </source>
</evidence>